<dbReference type="Proteomes" id="UP000005289">
    <property type="component" value="Chromosome"/>
</dbReference>
<feature type="domain" description="PAS" evidence="5">
    <location>
        <begin position="1"/>
        <end position="46"/>
    </location>
</feature>
<evidence type="ECO:0000256" key="1">
    <source>
        <dbReference type="ARBA" id="ARBA00001946"/>
    </source>
</evidence>
<dbReference type="PROSITE" id="PS50112">
    <property type="entry name" value="PAS"/>
    <property type="match status" value="1"/>
</dbReference>
<dbReference type="CDD" id="cd01949">
    <property type="entry name" value="GGDEF"/>
    <property type="match status" value="1"/>
</dbReference>
<dbReference type="Gene3D" id="3.30.70.270">
    <property type="match status" value="1"/>
</dbReference>
<dbReference type="CDD" id="cd01948">
    <property type="entry name" value="EAL"/>
    <property type="match status" value="1"/>
</dbReference>
<dbReference type="InterPro" id="IPR000160">
    <property type="entry name" value="GGDEF_dom"/>
</dbReference>
<feature type="domain" description="GGDEF" evidence="8">
    <location>
        <begin position="157"/>
        <end position="291"/>
    </location>
</feature>
<dbReference type="InterPro" id="IPR035965">
    <property type="entry name" value="PAS-like_dom_sf"/>
</dbReference>
<dbReference type="NCBIfam" id="TIGR00229">
    <property type="entry name" value="sensory_box"/>
    <property type="match status" value="1"/>
</dbReference>
<dbReference type="SUPFAM" id="SSF141868">
    <property type="entry name" value="EAL domain-like"/>
    <property type="match status" value="1"/>
</dbReference>
<dbReference type="KEGG" id="tti:THITH_06980"/>
<dbReference type="HOGENOM" id="CLU_000445_70_20_6"/>
<proteinExistence type="predicted"/>
<dbReference type="InterPro" id="IPR000014">
    <property type="entry name" value="PAS"/>
</dbReference>
<dbReference type="CDD" id="cd00130">
    <property type="entry name" value="PAS"/>
    <property type="match status" value="1"/>
</dbReference>
<evidence type="ECO:0000313" key="10">
    <source>
        <dbReference type="Proteomes" id="UP000005289"/>
    </source>
</evidence>
<dbReference type="InterPro" id="IPR029787">
    <property type="entry name" value="Nucleotide_cyclase"/>
</dbReference>
<dbReference type="FunFam" id="3.30.70.270:FF:000001">
    <property type="entry name" value="Diguanylate cyclase domain protein"/>
    <property type="match status" value="1"/>
</dbReference>
<dbReference type="InterPro" id="IPR035919">
    <property type="entry name" value="EAL_sf"/>
</dbReference>
<dbReference type="InterPro" id="IPR052155">
    <property type="entry name" value="Biofilm_reg_signaling"/>
</dbReference>
<dbReference type="InterPro" id="IPR013767">
    <property type="entry name" value="PAS_fold"/>
</dbReference>
<evidence type="ECO:0000256" key="3">
    <source>
        <dbReference type="ARBA" id="ARBA00022636"/>
    </source>
</evidence>
<feature type="domain" description="EAL" evidence="7">
    <location>
        <begin position="300"/>
        <end position="554"/>
    </location>
</feature>
<dbReference type="PROSITE" id="PS50887">
    <property type="entry name" value="GGDEF"/>
    <property type="match status" value="1"/>
</dbReference>
<evidence type="ECO:0000259" key="5">
    <source>
        <dbReference type="PROSITE" id="PS50112"/>
    </source>
</evidence>
<dbReference type="InterPro" id="IPR001633">
    <property type="entry name" value="EAL_dom"/>
</dbReference>
<reference evidence="9 10" key="1">
    <citation type="submission" date="2013-12" db="EMBL/GenBank/DDBJ databases">
        <authorList>
            <consortium name="DOE Joint Genome Institute"/>
            <person name="Muyzer G."/>
            <person name="Huntemann M."/>
            <person name="Han J."/>
            <person name="Chen A."/>
            <person name="Kyrpides N."/>
            <person name="Mavromatis K."/>
            <person name="Markowitz V."/>
            <person name="Palaniappan K."/>
            <person name="Ivanova N."/>
            <person name="Schaumberg A."/>
            <person name="Pati A."/>
            <person name="Liolios K."/>
            <person name="Nordberg H.P."/>
            <person name="Cantor M.N."/>
            <person name="Hua S.X."/>
            <person name="Woyke T."/>
        </authorList>
    </citation>
    <scope>NUCLEOTIDE SEQUENCE [LARGE SCALE GENOMIC DNA]</scope>
    <source>
        <strain evidence="9 10">ARh 1</strain>
    </source>
</reference>
<dbReference type="PROSITE" id="PS50113">
    <property type="entry name" value="PAC"/>
    <property type="match status" value="1"/>
</dbReference>
<accession>W0DL99</accession>
<comment type="catalytic activity">
    <reaction evidence="4">
        <text>3',3'-c-di-GMP + H2O = 5'-phosphoguanylyl(3'-&gt;5')guanosine + H(+)</text>
        <dbReference type="Rhea" id="RHEA:24902"/>
        <dbReference type="ChEBI" id="CHEBI:15377"/>
        <dbReference type="ChEBI" id="CHEBI:15378"/>
        <dbReference type="ChEBI" id="CHEBI:58754"/>
        <dbReference type="ChEBI" id="CHEBI:58805"/>
        <dbReference type="EC" id="3.1.4.52"/>
    </reaction>
    <physiologicalReaction direction="left-to-right" evidence="4">
        <dbReference type="Rhea" id="RHEA:24903"/>
    </physiologicalReaction>
</comment>
<dbReference type="GO" id="GO:0006355">
    <property type="term" value="P:regulation of DNA-templated transcription"/>
    <property type="evidence" value="ECO:0007669"/>
    <property type="project" value="InterPro"/>
</dbReference>
<dbReference type="InterPro" id="IPR001610">
    <property type="entry name" value="PAC"/>
</dbReference>
<dbReference type="NCBIfam" id="TIGR00254">
    <property type="entry name" value="GGDEF"/>
    <property type="match status" value="1"/>
</dbReference>
<dbReference type="PANTHER" id="PTHR44757">
    <property type="entry name" value="DIGUANYLATE CYCLASE DGCP"/>
    <property type="match status" value="1"/>
</dbReference>
<dbReference type="GO" id="GO:0071732">
    <property type="term" value="P:cellular response to nitric oxide"/>
    <property type="evidence" value="ECO:0007669"/>
    <property type="project" value="UniProtKB-ARBA"/>
</dbReference>
<dbReference type="PANTHER" id="PTHR44757:SF2">
    <property type="entry name" value="BIOFILM ARCHITECTURE MAINTENANCE PROTEIN MBAA"/>
    <property type="match status" value="1"/>
</dbReference>
<dbReference type="Pfam" id="PF00563">
    <property type="entry name" value="EAL"/>
    <property type="match status" value="1"/>
</dbReference>
<name>W0DL99_9GAMM</name>
<keyword evidence="3" id="KW-0973">c-di-GMP</keyword>
<organism evidence="9 10">
    <name type="scientific">Thioalkalivibrio paradoxus ARh 1</name>
    <dbReference type="NCBI Taxonomy" id="713585"/>
    <lineage>
        <taxon>Bacteria</taxon>
        <taxon>Pseudomonadati</taxon>
        <taxon>Pseudomonadota</taxon>
        <taxon>Gammaproteobacteria</taxon>
        <taxon>Chromatiales</taxon>
        <taxon>Ectothiorhodospiraceae</taxon>
        <taxon>Thioalkalivibrio</taxon>
    </lineage>
</organism>
<dbReference type="EMBL" id="CP007029">
    <property type="protein sequence ID" value="AHE98042.1"/>
    <property type="molecule type" value="Genomic_DNA"/>
</dbReference>
<evidence type="ECO:0000313" key="9">
    <source>
        <dbReference type="EMBL" id="AHE98042.1"/>
    </source>
</evidence>
<dbReference type="STRING" id="713585.THITH_06980"/>
<evidence type="ECO:0000256" key="4">
    <source>
        <dbReference type="ARBA" id="ARBA00051114"/>
    </source>
</evidence>
<sequence>MRRTAMVFEHTRDGVVVTDADVRILSVNRAFTEITGYTQDEVYGRNPSVLASGHHDTAFYRSLWEQLREFGHWQGEIRDRRKNGETYAEWLTIDSVLDDAGNVTHYVGVFTDISGIKESQERLEFLAHHDALTGLPNRVLLESRLAKALERAQRRGHRVALLYIDLDRFKAINDGLGHPVGDELLRQVPDRLQPRLRREDTLGRTGGDEFMLLLEHVNQPDEAARLAQDVLALLQAPFTLPSGHEVFIGASIGISLFPDDGASSSELVRNADSAMYRAKELGRNTFHFYTEELTRAASRRLALETRLRKALEHREFVLHFQPQISVADGATIGVEALVRWNDQETGLVGPDEFIPVAEESGLIAPLGLWVLKEACRQLQVWRHRGLGLAKVAVNVSSQQFLLQDVTARVAEALEVSGLPPECLQLEITESLLMKQANSAAAMLRSLKNLGVGLVIDDFGTGYSSLAYLRTFPIDRLKIDQSFVREIETDHGARKIASAVIAMGHNLSLKVLAEGVENAHQLEILEALECDAYQGFLASAPLPAEDVPAWLAARNPSGA</sequence>
<dbReference type="Gene3D" id="3.30.450.20">
    <property type="entry name" value="PAS domain"/>
    <property type="match status" value="1"/>
</dbReference>
<dbReference type="InterPro" id="IPR000700">
    <property type="entry name" value="PAS-assoc_C"/>
</dbReference>
<dbReference type="Gene3D" id="3.20.20.450">
    <property type="entry name" value="EAL domain"/>
    <property type="match status" value="1"/>
</dbReference>
<evidence type="ECO:0000256" key="2">
    <source>
        <dbReference type="ARBA" id="ARBA00012282"/>
    </source>
</evidence>
<dbReference type="SMART" id="SM00267">
    <property type="entry name" value="GGDEF"/>
    <property type="match status" value="1"/>
</dbReference>
<dbReference type="SMART" id="SM00086">
    <property type="entry name" value="PAC"/>
    <property type="match status" value="1"/>
</dbReference>
<dbReference type="SUPFAM" id="SSF55785">
    <property type="entry name" value="PYP-like sensor domain (PAS domain)"/>
    <property type="match status" value="1"/>
</dbReference>
<dbReference type="EC" id="3.1.4.52" evidence="2"/>
<dbReference type="AlphaFoldDB" id="W0DL99"/>
<dbReference type="SUPFAM" id="SSF55073">
    <property type="entry name" value="Nucleotide cyclase"/>
    <property type="match status" value="1"/>
</dbReference>
<protein>
    <recommendedName>
        <fullName evidence="2">cyclic-guanylate-specific phosphodiesterase</fullName>
        <ecNumber evidence="2">3.1.4.52</ecNumber>
    </recommendedName>
</protein>
<evidence type="ECO:0000259" key="8">
    <source>
        <dbReference type="PROSITE" id="PS50887"/>
    </source>
</evidence>
<dbReference type="Pfam" id="PF00990">
    <property type="entry name" value="GGDEF"/>
    <property type="match status" value="1"/>
</dbReference>
<dbReference type="PROSITE" id="PS50883">
    <property type="entry name" value="EAL"/>
    <property type="match status" value="1"/>
</dbReference>
<dbReference type="InterPro" id="IPR043128">
    <property type="entry name" value="Rev_trsase/Diguanyl_cyclase"/>
</dbReference>
<dbReference type="GO" id="GO:0071111">
    <property type="term" value="F:cyclic-guanylate-specific phosphodiesterase activity"/>
    <property type="evidence" value="ECO:0007669"/>
    <property type="project" value="UniProtKB-EC"/>
</dbReference>
<comment type="cofactor">
    <cofactor evidence="1">
        <name>Mg(2+)</name>
        <dbReference type="ChEBI" id="CHEBI:18420"/>
    </cofactor>
</comment>
<evidence type="ECO:0000259" key="7">
    <source>
        <dbReference type="PROSITE" id="PS50883"/>
    </source>
</evidence>
<dbReference type="SMART" id="SM00052">
    <property type="entry name" value="EAL"/>
    <property type="match status" value="1"/>
</dbReference>
<evidence type="ECO:0000259" key="6">
    <source>
        <dbReference type="PROSITE" id="PS50113"/>
    </source>
</evidence>
<dbReference type="SMART" id="SM00091">
    <property type="entry name" value="PAS"/>
    <property type="match status" value="1"/>
</dbReference>
<gene>
    <name evidence="9" type="ORF">THITH_06980</name>
</gene>
<keyword evidence="10" id="KW-1185">Reference proteome</keyword>
<feature type="domain" description="PAC" evidence="6">
    <location>
        <begin position="73"/>
        <end position="125"/>
    </location>
</feature>
<dbReference type="FunFam" id="3.20.20.450:FF:000001">
    <property type="entry name" value="Cyclic di-GMP phosphodiesterase yahA"/>
    <property type="match status" value="1"/>
</dbReference>
<dbReference type="Pfam" id="PF00989">
    <property type="entry name" value="PAS"/>
    <property type="match status" value="1"/>
</dbReference>